<keyword evidence="16" id="KW-1185">Reference proteome</keyword>
<dbReference type="FunFam" id="1.20.1560.10:FF:000055">
    <property type="entry name" value="ABC multidrug transporter (Eurofung)"/>
    <property type="match status" value="1"/>
</dbReference>
<feature type="transmembrane region" description="Helical" evidence="12">
    <location>
        <begin position="530"/>
        <end position="548"/>
    </location>
</feature>
<feature type="transmembrane region" description="Helical" evidence="12">
    <location>
        <begin position="410"/>
        <end position="430"/>
    </location>
</feature>
<name>A0A319CKH3_9EURO</name>
<feature type="domain" description="ABC transporter" evidence="13">
    <location>
        <begin position="580"/>
        <end position="826"/>
    </location>
</feature>
<dbReference type="OrthoDB" id="6500128at2759"/>
<dbReference type="GO" id="GO:0140359">
    <property type="term" value="F:ABC-type transporter activity"/>
    <property type="evidence" value="ECO:0007669"/>
    <property type="project" value="InterPro"/>
</dbReference>
<dbReference type="Pfam" id="PF00005">
    <property type="entry name" value="ABC_tran"/>
    <property type="match status" value="2"/>
</dbReference>
<feature type="transmembrane region" description="Helical" evidence="12">
    <location>
        <begin position="989"/>
        <end position="1010"/>
    </location>
</feature>
<keyword evidence="7" id="KW-0067">ATP-binding</keyword>
<keyword evidence="10" id="KW-0325">Glycoprotein</keyword>
<comment type="subcellular location">
    <subcellularLocation>
        <location evidence="1">Cell membrane</location>
        <topology evidence="1">Multi-pass membrane protein</topology>
    </subcellularLocation>
</comment>
<dbReference type="Proteomes" id="UP000248340">
    <property type="component" value="Unassembled WGS sequence"/>
</dbReference>
<dbReference type="FunFam" id="3.40.50.300:FF:000838">
    <property type="entry name" value="ABC multidrug transporter (Eurofung)"/>
    <property type="match status" value="1"/>
</dbReference>
<dbReference type="GO" id="GO:0005524">
    <property type="term" value="F:ATP binding"/>
    <property type="evidence" value="ECO:0007669"/>
    <property type="project" value="UniProtKB-KW"/>
</dbReference>
<dbReference type="InterPro" id="IPR027417">
    <property type="entry name" value="P-loop_NTPase"/>
</dbReference>
<feature type="transmembrane region" description="Helical" evidence="12">
    <location>
        <begin position="920"/>
        <end position="940"/>
    </location>
</feature>
<dbReference type="PROSITE" id="PS50893">
    <property type="entry name" value="ABC_TRANSPORTER_2"/>
    <property type="match status" value="2"/>
</dbReference>
<feature type="transmembrane region" description="Helical" evidence="12">
    <location>
        <begin position="1100"/>
        <end position="1123"/>
    </location>
</feature>
<organism evidence="15 16">
    <name type="scientific">Aspergillus uvarum CBS 121591</name>
    <dbReference type="NCBI Taxonomy" id="1448315"/>
    <lineage>
        <taxon>Eukaryota</taxon>
        <taxon>Fungi</taxon>
        <taxon>Dikarya</taxon>
        <taxon>Ascomycota</taxon>
        <taxon>Pezizomycotina</taxon>
        <taxon>Eurotiomycetes</taxon>
        <taxon>Eurotiomycetidae</taxon>
        <taxon>Eurotiales</taxon>
        <taxon>Aspergillaceae</taxon>
        <taxon>Aspergillus</taxon>
        <taxon>Aspergillus subgen. Circumdati</taxon>
    </lineage>
</organism>
<keyword evidence="4" id="KW-1003">Cell membrane</keyword>
<feature type="transmembrane region" description="Helical" evidence="12">
    <location>
        <begin position="490"/>
        <end position="515"/>
    </location>
</feature>
<evidence type="ECO:0000256" key="5">
    <source>
        <dbReference type="ARBA" id="ARBA00022692"/>
    </source>
</evidence>
<reference evidence="15 16" key="1">
    <citation type="submission" date="2016-12" db="EMBL/GenBank/DDBJ databases">
        <title>The genomes of Aspergillus section Nigri reveals drivers in fungal speciation.</title>
        <authorList>
            <consortium name="DOE Joint Genome Institute"/>
            <person name="Vesth T.C."/>
            <person name="Nybo J."/>
            <person name="Theobald S."/>
            <person name="Brandl J."/>
            <person name="Frisvad J.C."/>
            <person name="Nielsen K.F."/>
            <person name="Lyhne E.K."/>
            <person name="Kogle M.E."/>
            <person name="Kuo A."/>
            <person name="Riley R."/>
            <person name="Clum A."/>
            <person name="Nolan M."/>
            <person name="Lipzen A."/>
            <person name="Salamov A."/>
            <person name="Henrissat B."/>
            <person name="Wiebenga A."/>
            <person name="De Vries R.P."/>
            <person name="Grigoriev I.V."/>
            <person name="Mortensen U.H."/>
            <person name="Andersen M.R."/>
            <person name="Baker S.E."/>
        </authorList>
    </citation>
    <scope>NUCLEOTIDE SEQUENCE [LARGE SCALE GENOMIC DNA]</scope>
    <source>
        <strain evidence="15 16">CBS 121591</strain>
    </source>
</reference>
<dbReference type="GO" id="GO:0016887">
    <property type="term" value="F:ATP hydrolysis activity"/>
    <property type="evidence" value="ECO:0007669"/>
    <property type="project" value="InterPro"/>
</dbReference>
<dbReference type="STRING" id="1448315.A0A319CKH3"/>
<evidence type="ECO:0000259" key="13">
    <source>
        <dbReference type="PROSITE" id="PS50893"/>
    </source>
</evidence>
<dbReference type="CDD" id="cd03244">
    <property type="entry name" value="ABCC_MRP_domain2"/>
    <property type="match status" value="1"/>
</dbReference>
<feature type="transmembrane region" description="Helical" evidence="12">
    <location>
        <begin position="101"/>
        <end position="120"/>
    </location>
</feature>
<dbReference type="SUPFAM" id="SSF90123">
    <property type="entry name" value="ABC transporter transmembrane region"/>
    <property type="match status" value="2"/>
</dbReference>
<dbReference type="InterPro" id="IPR003593">
    <property type="entry name" value="AAA+_ATPase"/>
</dbReference>
<feature type="domain" description="ABC transmembrane type-1" evidence="14">
    <location>
        <begin position="281"/>
        <end position="556"/>
    </location>
</feature>
<keyword evidence="5 12" id="KW-0812">Transmembrane</keyword>
<comment type="similarity">
    <text evidence="2">Belongs to the ABC transporter superfamily. ABCC family. Conjugate transporter (TC 3.A.1.208) subfamily.</text>
</comment>
<keyword evidence="8 12" id="KW-1133">Transmembrane helix</keyword>
<feature type="compositionally biased region" description="Basic and acidic residues" evidence="11">
    <location>
        <begin position="1445"/>
        <end position="1467"/>
    </location>
</feature>
<dbReference type="Gene3D" id="1.20.1560.10">
    <property type="entry name" value="ABC transporter type 1, transmembrane domain"/>
    <property type="match status" value="2"/>
</dbReference>
<feature type="region of interest" description="Disordered" evidence="11">
    <location>
        <begin position="1445"/>
        <end position="1469"/>
    </location>
</feature>
<dbReference type="PROSITE" id="PS00211">
    <property type="entry name" value="ABC_TRANSPORTER_1"/>
    <property type="match status" value="1"/>
</dbReference>
<feature type="compositionally biased region" description="Basic and acidic residues" evidence="11">
    <location>
        <begin position="1518"/>
        <end position="1531"/>
    </location>
</feature>
<dbReference type="Pfam" id="PF00664">
    <property type="entry name" value="ABC_membrane"/>
    <property type="match status" value="2"/>
</dbReference>
<dbReference type="InterPro" id="IPR017871">
    <property type="entry name" value="ABC_transporter-like_CS"/>
</dbReference>
<evidence type="ECO:0000256" key="12">
    <source>
        <dbReference type="SAM" id="Phobius"/>
    </source>
</evidence>
<dbReference type="CDD" id="cd18580">
    <property type="entry name" value="ABC_6TM_ABCC_D2"/>
    <property type="match status" value="1"/>
</dbReference>
<dbReference type="Gene3D" id="3.40.50.300">
    <property type="entry name" value="P-loop containing nucleotide triphosphate hydrolases"/>
    <property type="match status" value="2"/>
</dbReference>
<evidence type="ECO:0000256" key="8">
    <source>
        <dbReference type="ARBA" id="ARBA00022989"/>
    </source>
</evidence>
<evidence type="ECO:0000256" key="4">
    <source>
        <dbReference type="ARBA" id="ARBA00022475"/>
    </source>
</evidence>
<accession>A0A319CKH3</accession>
<dbReference type="PANTHER" id="PTHR24223:SF399">
    <property type="entry name" value="ABC TRANSPORTER ATNG"/>
    <property type="match status" value="1"/>
</dbReference>
<dbReference type="SMART" id="SM00382">
    <property type="entry name" value="AAA"/>
    <property type="match status" value="2"/>
</dbReference>
<dbReference type="PANTHER" id="PTHR24223">
    <property type="entry name" value="ATP-BINDING CASSETTE SUB-FAMILY C"/>
    <property type="match status" value="1"/>
</dbReference>
<feature type="transmembrane region" description="Helical" evidence="12">
    <location>
        <begin position="312"/>
        <end position="330"/>
    </location>
</feature>
<dbReference type="InterPro" id="IPR044746">
    <property type="entry name" value="ABCC_6TM_D1"/>
</dbReference>
<evidence type="ECO:0000313" key="16">
    <source>
        <dbReference type="Proteomes" id="UP000248340"/>
    </source>
</evidence>
<feature type="transmembrane region" description="Helical" evidence="12">
    <location>
        <begin position="877"/>
        <end position="900"/>
    </location>
</feature>
<dbReference type="InterPro" id="IPR044726">
    <property type="entry name" value="ABCC_6TM_D2"/>
</dbReference>
<evidence type="ECO:0000256" key="10">
    <source>
        <dbReference type="ARBA" id="ARBA00023180"/>
    </source>
</evidence>
<protein>
    <submittedName>
        <fullName evidence="15">ABC transporter</fullName>
    </submittedName>
</protein>
<keyword evidence="6" id="KW-0547">Nucleotide-binding</keyword>
<dbReference type="FunFam" id="1.20.1560.10:FF:000066">
    <property type="entry name" value="ABC multidrug transporter (Eurofung)"/>
    <property type="match status" value="1"/>
</dbReference>
<feature type="region of interest" description="Disordered" evidence="11">
    <location>
        <begin position="1512"/>
        <end position="1565"/>
    </location>
</feature>
<proteinExistence type="inferred from homology"/>
<evidence type="ECO:0000256" key="2">
    <source>
        <dbReference type="ARBA" id="ARBA00009726"/>
    </source>
</evidence>
<dbReference type="GO" id="GO:0005886">
    <property type="term" value="C:plasma membrane"/>
    <property type="evidence" value="ECO:0007669"/>
    <property type="project" value="UniProtKB-SubCell"/>
</dbReference>
<dbReference type="Pfam" id="PF24357">
    <property type="entry name" value="TMD0_ABC"/>
    <property type="match status" value="1"/>
</dbReference>
<keyword evidence="9 12" id="KW-0472">Membrane</keyword>
<feature type="transmembrane region" description="Helical" evidence="12">
    <location>
        <begin position="34"/>
        <end position="54"/>
    </location>
</feature>
<evidence type="ECO:0000256" key="11">
    <source>
        <dbReference type="SAM" id="MobiDB-lite"/>
    </source>
</evidence>
<sequence>MAGSCTIEVENHFGPIVGDACYGRLDFTLYFEEAFLSIFPAATVIVAAGLRCLVVQSLSVKVRGGWLYPLKLLCLALYSISQLLLFAFWVTSGTPTTNLTIAATLLRFLATLFCGYLSLLEHYRSVRPSKILNLYYLFSLLFDIPQARTIWIVQGLHRVAGIFIAGMAVKALLLVLETWEKKRLAKPMYATSAPEDWTGVINRSLFWWFNQLLFRGSRNALSMGDLFHLEDCMLPDPDGKGRLAQLWENCENKEKSGALIGPLAKAFRWDLLAGIIPRLSQTGFTFAQPFLVQAAEKLFANKDLPDAKSKGILLLGAYALVYAGIAVSTATAQHKTYRVITMMRGALVGMIFDKSTTINAHLNDDSAALTLMSTDIERITSCGRYLHDTWASLIEIAISLYLLYNQLSTAGVAPIIIAFACTVVAMKIAMVAGERQNLWIEAIQKRVSVTAEMLGSMKGVKISGLKDLLHDKIQGLREDEILASLKFRTLLICVVALSNFNTLITPVVTFTIYAMGSRDGKAGYLDSERALTSLTLFNLFSVFIGALVESISDTAMTLECVDRIRDYLAKDPHEDLREVVRTRDLSDEKSACVEAINVDVGWKGGEAPVLHGLFYRIERSSLTMIVGAIGCGKTTLVKAMLGEVNCMTGKMRVNCDRMAYCGQEAWLTNGTVQENILGGLAYDPPWYSTVIAACGLEKDFTELGNGDQTAVGSKGVSMSGGQKQRLLTILQALARALYSGVETIIMDDALSGLDPVTDEHIFTHVLGPRGLARKQGLTIIMVTHAAHRLPYADHIIALKADGTILVQGTFDDCCKKLDSIQGFAIAKPPAIQMKSEMPKAVEKASVPYSKEAISDARKTSDLQTYIYYLTTVPWYNWLVYSGFMAVFVFFQAFPSVWVTWWARDNDERPNKNMSMRIGVYWLFGVLGACFLLATAWFYMLKIVAKTASVIHSRLLRTVLNAPMAFFASTDSGVTINRFSQDLQLIDMELPLAVLQACLALFLCVAQLIIIAVSAKYITATIPLCIFVYCAIGTFYIRTSRQLRIMDIEAKSPLFSNFMELLNGLVTIRAFNWEEQYKVRNRALLAESQRPFYLLYTVQRWLSLVLDMTVTGFVVVLMGIAVGTMQSTDASFLGLALVNVVSLSASVKALITDWTVLETSLGAVTRVKHFVETTESEDTAEERDLPPDDWTGGGTIEYRNVSAFYQDPSALVLKNVSFRVRKGEKVAICGRSGSGKSTLVSALFRMIELCDGSIVVDGVNIATLPRQEIRSAIIGLPQDPLLLEDSTVRENIDPFDYSPDEAVINTLKRVGLWEIIEGKGGLDTVASGDLFSHGQRQLLCMAKAMLRHGNIIVFDEATSGVDPDTDEMMQELIRSCFVDYTVLTVTHRLDTIIDYDRVLVMDNGILLESDQPRDLLARPSIFRELYKSSRGWEEYERQERAEAEARERERLEKEKEQRAEAEQRDQLRGRPKRLSYIDTDVVSEKDEPETFNAIRDHWNAVNQLFENIIPRAVPRNRSRSRDSADRESKRYSNPEPTTPGAAVSGRDRRSLAGLAARGRFYGDGQI</sequence>
<evidence type="ECO:0000259" key="14">
    <source>
        <dbReference type="PROSITE" id="PS50929"/>
    </source>
</evidence>
<dbReference type="EMBL" id="KZ821677">
    <property type="protein sequence ID" value="PYH86085.1"/>
    <property type="molecule type" value="Genomic_DNA"/>
</dbReference>
<dbReference type="InterPro" id="IPR011527">
    <property type="entry name" value="ABC1_TM_dom"/>
</dbReference>
<dbReference type="InterPro" id="IPR056227">
    <property type="entry name" value="TMD0_ABC"/>
</dbReference>
<feature type="domain" description="ABC transporter" evidence="13">
    <location>
        <begin position="1195"/>
        <end position="1427"/>
    </location>
</feature>
<dbReference type="FunFam" id="3.40.50.300:FF:001854">
    <property type="entry name" value="ABC multidrug transporter (Eurofung)"/>
    <property type="match status" value="1"/>
</dbReference>
<feature type="domain" description="ABC transmembrane type-1" evidence="14">
    <location>
        <begin position="883"/>
        <end position="1158"/>
    </location>
</feature>
<evidence type="ECO:0000313" key="15">
    <source>
        <dbReference type="EMBL" id="PYH86085.1"/>
    </source>
</evidence>
<evidence type="ECO:0000256" key="9">
    <source>
        <dbReference type="ARBA" id="ARBA00023136"/>
    </source>
</evidence>
<feature type="transmembrane region" description="Helical" evidence="12">
    <location>
        <begin position="66"/>
        <end position="89"/>
    </location>
</feature>
<evidence type="ECO:0000256" key="1">
    <source>
        <dbReference type="ARBA" id="ARBA00004651"/>
    </source>
</evidence>
<dbReference type="VEuPathDB" id="FungiDB:BO82DRAFT_380289"/>
<gene>
    <name evidence="15" type="ORF">BO82DRAFT_380289</name>
</gene>
<dbReference type="SUPFAM" id="SSF52540">
    <property type="entry name" value="P-loop containing nucleoside triphosphate hydrolases"/>
    <property type="match status" value="2"/>
</dbReference>
<dbReference type="InterPro" id="IPR003439">
    <property type="entry name" value="ABC_transporter-like_ATP-bd"/>
</dbReference>
<feature type="transmembrane region" description="Helical" evidence="12">
    <location>
        <begin position="159"/>
        <end position="179"/>
    </location>
</feature>
<feature type="transmembrane region" description="Helical" evidence="12">
    <location>
        <begin position="1016"/>
        <end position="1036"/>
    </location>
</feature>
<dbReference type="RefSeq" id="XP_025496285.1">
    <property type="nucleotide sequence ID" value="XM_025637746.1"/>
</dbReference>
<keyword evidence="3" id="KW-0813">Transport</keyword>
<dbReference type="InterPro" id="IPR050173">
    <property type="entry name" value="ABC_transporter_C-like"/>
</dbReference>
<dbReference type="CDD" id="cd03250">
    <property type="entry name" value="ABCC_MRP_domain1"/>
    <property type="match status" value="1"/>
</dbReference>
<evidence type="ECO:0000256" key="6">
    <source>
        <dbReference type="ARBA" id="ARBA00022741"/>
    </source>
</evidence>
<dbReference type="GeneID" id="37140488"/>
<dbReference type="InterPro" id="IPR036640">
    <property type="entry name" value="ABC1_TM_sf"/>
</dbReference>
<dbReference type="PROSITE" id="PS50929">
    <property type="entry name" value="ABC_TM1F"/>
    <property type="match status" value="2"/>
</dbReference>
<evidence type="ECO:0000256" key="7">
    <source>
        <dbReference type="ARBA" id="ARBA00022840"/>
    </source>
</evidence>
<evidence type="ECO:0000256" key="3">
    <source>
        <dbReference type="ARBA" id="ARBA00022448"/>
    </source>
</evidence>
<feature type="transmembrane region" description="Helical" evidence="12">
    <location>
        <begin position="132"/>
        <end position="153"/>
    </location>
</feature>
<dbReference type="CDD" id="cd18579">
    <property type="entry name" value="ABC_6TM_ABCC_D1"/>
    <property type="match status" value="1"/>
</dbReference>